<dbReference type="SUPFAM" id="SSF141571">
    <property type="entry name" value="Pentapeptide repeat-like"/>
    <property type="match status" value="1"/>
</dbReference>
<keyword evidence="3" id="KW-1185">Reference proteome</keyword>
<proteinExistence type="predicted"/>
<reference evidence="2 3" key="1">
    <citation type="submission" date="2023-02" db="EMBL/GenBank/DDBJ databases">
        <title>LHISI_Scaffold_Assembly.</title>
        <authorList>
            <person name="Stuart O.P."/>
            <person name="Cleave R."/>
            <person name="Magrath M.J.L."/>
            <person name="Mikheyev A.S."/>
        </authorList>
    </citation>
    <scope>NUCLEOTIDE SEQUENCE [LARGE SCALE GENOMIC DNA]</scope>
    <source>
        <strain evidence="2">Daus_M_001</strain>
        <tissue evidence="2">Leg muscle</tissue>
    </source>
</reference>
<dbReference type="Proteomes" id="UP001159363">
    <property type="component" value="Chromosome 9"/>
</dbReference>
<gene>
    <name evidence="2" type="ORF">PR048_025501</name>
</gene>
<sequence>MKQRRSEVAGETGDPRENPPTSGIVLRDSHMRKSKSDPLANRTGSSSWEAGLGPLYERLACSPPTDADGFYPRLGHKWESCQAMMLVSGFSRGTLRRSLLRRRSCSKQVVTCSNATSFKRCDRNCRKVTVGKRHTTRSLIHSMGRGAILIHSMGRGAILIHSRGRGAILIHSMGRGAILIHSMGRGAILIHSMGRGAIASKQQHQNG</sequence>
<name>A0ABQ9GRK0_9NEOP</name>
<evidence type="ECO:0000313" key="3">
    <source>
        <dbReference type="Proteomes" id="UP001159363"/>
    </source>
</evidence>
<evidence type="ECO:0000256" key="1">
    <source>
        <dbReference type="SAM" id="MobiDB-lite"/>
    </source>
</evidence>
<feature type="compositionally biased region" description="Basic and acidic residues" evidence="1">
    <location>
        <begin position="1"/>
        <end position="17"/>
    </location>
</feature>
<evidence type="ECO:0000313" key="2">
    <source>
        <dbReference type="EMBL" id="KAJ8874635.1"/>
    </source>
</evidence>
<comment type="caution">
    <text evidence="2">The sequence shown here is derived from an EMBL/GenBank/DDBJ whole genome shotgun (WGS) entry which is preliminary data.</text>
</comment>
<accession>A0ABQ9GRK0</accession>
<protein>
    <submittedName>
        <fullName evidence="2">Uncharacterized protein</fullName>
    </submittedName>
</protein>
<feature type="region of interest" description="Disordered" evidence="1">
    <location>
        <begin position="1"/>
        <end position="46"/>
    </location>
</feature>
<feature type="compositionally biased region" description="Basic and acidic residues" evidence="1">
    <location>
        <begin position="27"/>
        <end position="36"/>
    </location>
</feature>
<organism evidence="2 3">
    <name type="scientific">Dryococelus australis</name>
    <dbReference type="NCBI Taxonomy" id="614101"/>
    <lineage>
        <taxon>Eukaryota</taxon>
        <taxon>Metazoa</taxon>
        <taxon>Ecdysozoa</taxon>
        <taxon>Arthropoda</taxon>
        <taxon>Hexapoda</taxon>
        <taxon>Insecta</taxon>
        <taxon>Pterygota</taxon>
        <taxon>Neoptera</taxon>
        <taxon>Polyneoptera</taxon>
        <taxon>Phasmatodea</taxon>
        <taxon>Verophasmatodea</taxon>
        <taxon>Anareolatae</taxon>
        <taxon>Phasmatidae</taxon>
        <taxon>Eurycanthinae</taxon>
        <taxon>Dryococelus</taxon>
    </lineage>
</organism>
<dbReference type="EMBL" id="JARBHB010000010">
    <property type="protein sequence ID" value="KAJ8874635.1"/>
    <property type="molecule type" value="Genomic_DNA"/>
</dbReference>